<dbReference type="Proteomes" id="UP001162905">
    <property type="component" value="Unassembled WGS sequence"/>
</dbReference>
<dbReference type="SUPFAM" id="SSF53955">
    <property type="entry name" value="Lysozyme-like"/>
    <property type="match status" value="1"/>
</dbReference>
<evidence type="ECO:0000313" key="4">
    <source>
        <dbReference type="Proteomes" id="UP001162905"/>
    </source>
</evidence>
<organism evidence="3 4">
    <name type="scientific">Pseudomonas petrae</name>
    <dbReference type="NCBI Taxonomy" id="2912190"/>
    <lineage>
        <taxon>Bacteria</taxon>
        <taxon>Pseudomonadati</taxon>
        <taxon>Pseudomonadota</taxon>
        <taxon>Gammaproteobacteria</taxon>
        <taxon>Pseudomonadales</taxon>
        <taxon>Pseudomonadaceae</taxon>
        <taxon>Pseudomonas</taxon>
    </lineage>
</organism>
<name>A0ABS9I664_9PSED</name>
<feature type="compositionally biased region" description="Polar residues" evidence="1">
    <location>
        <begin position="58"/>
        <end position="73"/>
    </location>
</feature>
<feature type="domain" description="Transglycosylase SLT" evidence="2">
    <location>
        <begin position="200"/>
        <end position="303"/>
    </location>
</feature>
<sequence>MSIGISQIRPLSDPAAHPDFSSLSGKPGQSNSLGGGGGAGQALDASSILFAHAGQSQVNFGSPENQDSKTNAANPLAGGADQNGIAQQLMALIMQLMQMLMQNNPNQTGNPAAQNNAVTGGGGGGGGAAEGAEGAGGGGAAEGAEGAGGGGGAAEGAGGTQAAAAPAANAGAVSSDTSLSGSGDLHLPQQLEPYRNDIMDASKATGVPPSILAGQIWAESRGQLGQDTTNVNGKTDAGVMQVNADTFAALKQDNPKELGNADVNNAHDNIMAGALYMRDQQKTFGDWGSALRAYNSGPDKVNKGNLGDVGGVGDPKYVDNVMNFAKIIESGQGQLPA</sequence>
<keyword evidence="4" id="KW-1185">Reference proteome</keyword>
<dbReference type="InterPro" id="IPR008258">
    <property type="entry name" value="Transglycosylase_SLT_dom_1"/>
</dbReference>
<feature type="region of interest" description="Disordered" evidence="1">
    <location>
        <begin position="1"/>
        <end position="39"/>
    </location>
</feature>
<dbReference type="Pfam" id="PF01464">
    <property type="entry name" value="SLT"/>
    <property type="match status" value="1"/>
</dbReference>
<protein>
    <submittedName>
        <fullName evidence="3">Lytic transglycosylase domain-containing protein</fullName>
    </submittedName>
</protein>
<evidence type="ECO:0000259" key="2">
    <source>
        <dbReference type="Pfam" id="PF01464"/>
    </source>
</evidence>
<proteinExistence type="predicted"/>
<gene>
    <name evidence="3" type="ORF">L4G47_12565</name>
</gene>
<feature type="region of interest" description="Disordered" evidence="1">
    <location>
        <begin position="104"/>
        <end position="159"/>
    </location>
</feature>
<evidence type="ECO:0000256" key="1">
    <source>
        <dbReference type="SAM" id="MobiDB-lite"/>
    </source>
</evidence>
<dbReference type="CDD" id="cd00254">
    <property type="entry name" value="LT-like"/>
    <property type="match status" value="1"/>
</dbReference>
<reference evidence="3" key="1">
    <citation type="submission" date="2022-01" db="EMBL/GenBank/DDBJ databases">
        <title>Pseudomonas sp. nov. isolated from Antarctic regolith.</title>
        <authorList>
            <person name="Novakova D."/>
            <person name="Sedlar K."/>
        </authorList>
    </citation>
    <scope>NUCLEOTIDE SEQUENCE</scope>
    <source>
        <strain evidence="3">P2647</strain>
    </source>
</reference>
<dbReference type="InterPro" id="IPR023346">
    <property type="entry name" value="Lysozyme-like_dom_sf"/>
</dbReference>
<comment type="caution">
    <text evidence="3">The sequence shown here is derived from an EMBL/GenBank/DDBJ whole genome shotgun (WGS) entry which is preliminary data.</text>
</comment>
<accession>A0ABS9I664</accession>
<dbReference type="Gene3D" id="1.10.530.10">
    <property type="match status" value="1"/>
</dbReference>
<evidence type="ECO:0000313" key="3">
    <source>
        <dbReference type="EMBL" id="MCF7543055.1"/>
    </source>
</evidence>
<feature type="compositionally biased region" description="Polar residues" evidence="1">
    <location>
        <begin position="104"/>
        <end position="118"/>
    </location>
</feature>
<feature type="region of interest" description="Disordered" evidence="1">
    <location>
        <begin position="58"/>
        <end position="79"/>
    </location>
</feature>
<dbReference type="EMBL" id="JAKJXH010000011">
    <property type="protein sequence ID" value="MCF7543055.1"/>
    <property type="molecule type" value="Genomic_DNA"/>
</dbReference>
<feature type="compositionally biased region" description="Gly residues" evidence="1">
    <location>
        <begin position="119"/>
        <end position="159"/>
    </location>
</feature>